<keyword evidence="2" id="KW-0479">Metal-binding</keyword>
<dbReference type="GO" id="GO:0051539">
    <property type="term" value="F:4 iron, 4 sulfur cluster binding"/>
    <property type="evidence" value="ECO:0007669"/>
    <property type="project" value="UniProtKB-KW"/>
</dbReference>
<dbReference type="InterPro" id="IPR050572">
    <property type="entry name" value="Fe-S_Ferredoxin"/>
</dbReference>
<feature type="domain" description="4Fe-4S ferredoxin-type" evidence="5">
    <location>
        <begin position="21"/>
        <end position="50"/>
    </location>
</feature>
<organism evidence="6">
    <name type="scientific">bioreactor metagenome</name>
    <dbReference type="NCBI Taxonomy" id="1076179"/>
    <lineage>
        <taxon>unclassified sequences</taxon>
        <taxon>metagenomes</taxon>
        <taxon>ecological metagenomes</taxon>
    </lineage>
</organism>
<dbReference type="EMBL" id="VSSQ01048463">
    <property type="protein sequence ID" value="MPN02506.1"/>
    <property type="molecule type" value="Genomic_DNA"/>
</dbReference>
<evidence type="ECO:0000259" key="5">
    <source>
        <dbReference type="PROSITE" id="PS51379"/>
    </source>
</evidence>
<reference evidence="6" key="1">
    <citation type="submission" date="2019-08" db="EMBL/GenBank/DDBJ databases">
        <authorList>
            <person name="Kucharzyk K."/>
            <person name="Murdoch R.W."/>
            <person name="Higgins S."/>
            <person name="Loffler F."/>
        </authorList>
    </citation>
    <scope>NUCLEOTIDE SEQUENCE</scope>
</reference>
<dbReference type="PROSITE" id="PS51379">
    <property type="entry name" value="4FE4S_FER_2"/>
    <property type="match status" value="2"/>
</dbReference>
<accession>A0A645EM38</accession>
<comment type="caution">
    <text evidence="6">The sequence shown here is derived from an EMBL/GenBank/DDBJ whole genome shotgun (WGS) entry which is preliminary data.</text>
</comment>
<keyword evidence="6" id="KW-0560">Oxidoreductase</keyword>
<protein>
    <submittedName>
        <fullName evidence="6">NAD(P)H-quinone oxidoreductase subunit I, chloroplastic</fullName>
        <ecNumber evidence="6">1.6.5.11</ecNumber>
    </submittedName>
</protein>
<evidence type="ECO:0000256" key="3">
    <source>
        <dbReference type="ARBA" id="ARBA00023004"/>
    </source>
</evidence>
<evidence type="ECO:0000256" key="2">
    <source>
        <dbReference type="ARBA" id="ARBA00022723"/>
    </source>
</evidence>
<dbReference type="SUPFAM" id="SSF54862">
    <property type="entry name" value="4Fe-4S ferredoxins"/>
    <property type="match status" value="1"/>
</dbReference>
<dbReference type="GO" id="GO:0016491">
    <property type="term" value="F:oxidoreductase activity"/>
    <property type="evidence" value="ECO:0007669"/>
    <property type="project" value="UniProtKB-KW"/>
</dbReference>
<sequence length="92" mass="10178">MRGITLPQITTWDKVDRDHKAISRVVEDKCIGCGLCPSWCFYDAIKMVEKDGNKKALIDPNKCDGCGLCPALCPKDAIVMEGEVPIYLGDFN</sequence>
<evidence type="ECO:0000256" key="4">
    <source>
        <dbReference type="ARBA" id="ARBA00023014"/>
    </source>
</evidence>
<keyword evidence="3" id="KW-0408">Iron</keyword>
<dbReference type="GO" id="GO:0046872">
    <property type="term" value="F:metal ion binding"/>
    <property type="evidence" value="ECO:0007669"/>
    <property type="project" value="UniProtKB-KW"/>
</dbReference>
<evidence type="ECO:0000313" key="6">
    <source>
        <dbReference type="EMBL" id="MPN02506.1"/>
    </source>
</evidence>
<keyword evidence="1" id="KW-0004">4Fe-4S</keyword>
<dbReference type="AlphaFoldDB" id="A0A645EM38"/>
<gene>
    <name evidence="6" type="primary">ndhI_102</name>
    <name evidence="6" type="ORF">SDC9_149722</name>
</gene>
<dbReference type="InterPro" id="IPR017896">
    <property type="entry name" value="4Fe4S_Fe-S-bd"/>
</dbReference>
<dbReference type="PANTHER" id="PTHR43687:SF1">
    <property type="entry name" value="FERREDOXIN III"/>
    <property type="match status" value="1"/>
</dbReference>
<feature type="domain" description="4Fe-4S ferredoxin-type" evidence="5">
    <location>
        <begin position="54"/>
        <end position="83"/>
    </location>
</feature>
<dbReference type="Pfam" id="PF14697">
    <property type="entry name" value="Fer4_21"/>
    <property type="match status" value="1"/>
</dbReference>
<dbReference type="EC" id="1.6.5.11" evidence="6"/>
<dbReference type="PANTHER" id="PTHR43687">
    <property type="entry name" value="ADENYLYLSULFATE REDUCTASE, BETA SUBUNIT"/>
    <property type="match status" value="1"/>
</dbReference>
<proteinExistence type="predicted"/>
<name>A0A645EM38_9ZZZZ</name>
<evidence type="ECO:0000256" key="1">
    <source>
        <dbReference type="ARBA" id="ARBA00022485"/>
    </source>
</evidence>
<keyword evidence="4" id="KW-0411">Iron-sulfur</keyword>
<dbReference type="Gene3D" id="3.30.70.20">
    <property type="match status" value="1"/>
</dbReference>